<dbReference type="eggNOG" id="ENOG502R4MG">
    <property type="taxonomic scope" value="Eukaryota"/>
</dbReference>
<name>A0A1D6HJN3_MAIZE</name>
<reference evidence="1" key="1">
    <citation type="submission" date="2015-12" db="EMBL/GenBank/DDBJ databases">
        <title>Update maize B73 reference genome by single molecule sequencing technologies.</title>
        <authorList>
            <consortium name="Maize Genome Sequencing Project"/>
            <person name="Ware D."/>
        </authorList>
    </citation>
    <scope>NUCLEOTIDE SEQUENCE</scope>
    <source>
        <tissue evidence="1">Seedling</tissue>
    </source>
</reference>
<dbReference type="EMBL" id="CM000781">
    <property type="protein sequence ID" value="AQK74676.1"/>
    <property type="molecule type" value="Genomic_DNA"/>
</dbReference>
<accession>A0A1D6HJN3</accession>
<gene>
    <name evidence="1" type="ORF">ZEAMMB73_Zm00001d017974</name>
</gene>
<dbReference type="PANTHER" id="PTHR35547">
    <property type="entry name" value="OS06G0249350 PROTEIN-RELATED"/>
    <property type="match status" value="1"/>
</dbReference>
<dbReference type="PANTHER" id="PTHR35547:SF8">
    <property type="match status" value="1"/>
</dbReference>
<dbReference type="PaxDb" id="4577-GRMZM2G376103_P01"/>
<dbReference type="InParanoid" id="A0A1D6HJN3"/>
<proteinExistence type="predicted"/>
<protein>
    <submittedName>
        <fullName evidence="1">Uncharacterized protein</fullName>
    </submittedName>
</protein>
<dbReference type="FunCoup" id="A0A1D6HJN3">
    <property type="interactions" value="1112"/>
</dbReference>
<dbReference type="AlphaFoldDB" id="A0A1D6HJN3"/>
<sequence length="83" mass="9053">MAMTSKFVLPLLLAVLMLLVVSGSARPLQDDEWAGGETSSASASVVGHPTIQFLKRLYLQQLASPCPSNMTYDPNSNPHCHRR</sequence>
<evidence type="ECO:0000313" key="1">
    <source>
        <dbReference type="EMBL" id="AQK74676.1"/>
    </source>
</evidence>
<organism evidence="1">
    <name type="scientific">Zea mays</name>
    <name type="common">Maize</name>
    <dbReference type="NCBI Taxonomy" id="4577"/>
    <lineage>
        <taxon>Eukaryota</taxon>
        <taxon>Viridiplantae</taxon>
        <taxon>Streptophyta</taxon>
        <taxon>Embryophyta</taxon>
        <taxon>Tracheophyta</taxon>
        <taxon>Spermatophyta</taxon>
        <taxon>Magnoliopsida</taxon>
        <taxon>Liliopsida</taxon>
        <taxon>Poales</taxon>
        <taxon>Poaceae</taxon>
        <taxon>PACMAD clade</taxon>
        <taxon>Panicoideae</taxon>
        <taxon>Andropogonodae</taxon>
        <taxon>Andropogoneae</taxon>
        <taxon>Tripsacinae</taxon>
        <taxon>Zea</taxon>
    </lineage>
</organism>